<dbReference type="Proteomes" id="UP000319160">
    <property type="component" value="Unassembled WGS sequence"/>
</dbReference>
<dbReference type="SUPFAM" id="SSF51412">
    <property type="entry name" value="Inosine monophosphate dehydrogenase (IMPDH)"/>
    <property type="match status" value="1"/>
</dbReference>
<accession>A0A553HTL6</accession>
<dbReference type="AlphaFoldDB" id="A0A553HTL6"/>
<comment type="caution">
    <text evidence="4">The sequence shown here is derived from an EMBL/GenBank/DDBJ whole genome shotgun (WGS) entry which is preliminary data.</text>
</comment>
<dbReference type="CDD" id="cd04730">
    <property type="entry name" value="NPD_like"/>
    <property type="match status" value="1"/>
</dbReference>
<dbReference type="STRING" id="2512241.A0A553HTL6"/>
<evidence type="ECO:0000256" key="2">
    <source>
        <dbReference type="ARBA" id="ARBA00022643"/>
    </source>
</evidence>
<dbReference type="PANTHER" id="PTHR32332">
    <property type="entry name" value="2-NITROPROPANE DIOXYGENASE"/>
    <property type="match status" value="1"/>
</dbReference>
<proteinExistence type="predicted"/>
<sequence>MSAAAAAAEQRSRMQRWFPGTAHPLIVSAPMAFISNPKLASEVSRADGLGFIQGGRLFKPDSPSVRELDEQLTLAKSLLLQSKGEGGEDTAFEGGHLPIGVGFVLFSDCAATHFGETTAPVLARHRPAAVWLFAPDPDKPDTLRRVVEAVRSASAEQAKWSPRVIVQVGTVAAARQAAELGADVIVAQGIDAGGHQFVKSAGIVSLVPEVRDMVREEFPDREIVVWAAGGIADGRGAAAALALGAEAAVMGTRYMVAPESDAQDYKRQALLSASDGAANTVKAYMHDHVQGTWNWPSLYDARALVHPSYTDDLAGMDIKENEARYKAAKEKGDFSMMVTWSSRHPPHSSPAAKLREVYVIITQQFRYDFDSSQLPAYDEASTIDSLALLIADLEGRDLALAIF</sequence>
<gene>
    <name evidence="4" type="ORF">FHL15_007901</name>
</gene>
<dbReference type="EMBL" id="VFLP01000047">
    <property type="protein sequence ID" value="TRX91296.1"/>
    <property type="molecule type" value="Genomic_DNA"/>
</dbReference>
<reference evidence="5" key="1">
    <citation type="submission" date="2019-06" db="EMBL/GenBank/DDBJ databases">
        <title>Draft genome sequence of the griseofulvin-producing fungus Xylaria cubensis strain G536.</title>
        <authorList>
            <person name="Mead M.E."/>
            <person name="Raja H.A."/>
            <person name="Steenwyk J.L."/>
            <person name="Knowles S.L."/>
            <person name="Oberlies N.H."/>
            <person name="Rokas A."/>
        </authorList>
    </citation>
    <scope>NUCLEOTIDE SEQUENCE [LARGE SCALE GENOMIC DNA]</scope>
    <source>
        <strain evidence="5">G536</strain>
    </source>
</reference>
<evidence type="ECO:0000256" key="1">
    <source>
        <dbReference type="ARBA" id="ARBA00022630"/>
    </source>
</evidence>
<dbReference type="PANTHER" id="PTHR32332:SF34">
    <property type="entry name" value="2-NITROPROPANE DIOXYGENASE FAMILY, PUTATIVE-RELATED"/>
    <property type="match status" value="1"/>
</dbReference>
<keyword evidence="5" id="KW-1185">Reference proteome</keyword>
<dbReference type="OrthoDB" id="2349068at2759"/>
<protein>
    <submittedName>
        <fullName evidence="4">Uncharacterized protein</fullName>
    </submittedName>
</protein>
<organism evidence="4 5">
    <name type="scientific">Xylaria flabelliformis</name>
    <dbReference type="NCBI Taxonomy" id="2512241"/>
    <lineage>
        <taxon>Eukaryota</taxon>
        <taxon>Fungi</taxon>
        <taxon>Dikarya</taxon>
        <taxon>Ascomycota</taxon>
        <taxon>Pezizomycotina</taxon>
        <taxon>Sordariomycetes</taxon>
        <taxon>Xylariomycetidae</taxon>
        <taxon>Xylariales</taxon>
        <taxon>Xylariaceae</taxon>
        <taxon>Xylaria</taxon>
    </lineage>
</organism>
<name>A0A553HTL6_9PEZI</name>
<keyword evidence="2" id="KW-0288">FMN</keyword>
<dbReference type="InterPro" id="IPR004136">
    <property type="entry name" value="NMO"/>
</dbReference>
<evidence type="ECO:0000313" key="4">
    <source>
        <dbReference type="EMBL" id="TRX91296.1"/>
    </source>
</evidence>
<dbReference type="Gene3D" id="3.20.20.70">
    <property type="entry name" value="Aldolase class I"/>
    <property type="match status" value="1"/>
</dbReference>
<dbReference type="Pfam" id="PF03060">
    <property type="entry name" value="NMO"/>
    <property type="match status" value="1"/>
</dbReference>
<dbReference type="GO" id="GO:0018580">
    <property type="term" value="F:nitronate monooxygenase activity"/>
    <property type="evidence" value="ECO:0007669"/>
    <property type="project" value="InterPro"/>
</dbReference>
<keyword evidence="1" id="KW-0285">Flavoprotein</keyword>
<evidence type="ECO:0000313" key="5">
    <source>
        <dbReference type="Proteomes" id="UP000319160"/>
    </source>
</evidence>
<keyword evidence="3" id="KW-0560">Oxidoreductase</keyword>
<evidence type="ECO:0000256" key="3">
    <source>
        <dbReference type="ARBA" id="ARBA00023002"/>
    </source>
</evidence>
<dbReference type="InterPro" id="IPR013785">
    <property type="entry name" value="Aldolase_TIM"/>
</dbReference>